<protein>
    <recommendedName>
        <fullName evidence="4">Nudix hydrolase domain-containing protein</fullName>
    </recommendedName>
</protein>
<comment type="similarity">
    <text evidence="1">Belongs to the Nudix hydrolase family.</text>
</comment>
<dbReference type="OrthoDB" id="447842at2759"/>
<dbReference type="Gene3D" id="3.90.79.10">
    <property type="entry name" value="Nucleoside Triphosphate Pyrophosphohydrolase"/>
    <property type="match status" value="1"/>
</dbReference>
<reference evidence="5 6" key="1">
    <citation type="journal article" date="2014" name="PLoS ONE">
        <title>Global Analysis of Gene Expression Profiles in Physic Nut (Jatropha curcas L.) Seedlings Exposed to Salt Stress.</title>
        <authorList>
            <person name="Zhang L."/>
            <person name="Zhang C."/>
            <person name="Wu P."/>
            <person name="Chen Y."/>
            <person name="Li M."/>
            <person name="Jiang H."/>
            <person name="Wu G."/>
        </authorList>
    </citation>
    <scope>NUCLEOTIDE SEQUENCE [LARGE SCALE GENOMIC DNA]</scope>
    <source>
        <strain evidence="6">cv. GZQX0401</strain>
        <tissue evidence="5">Young leaves</tissue>
    </source>
</reference>
<dbReference type="InterPro" id="IPR003293">
    <property type="entry name" value="Nudix_hydrolase6-like"/>
</dbReference>
<dbReference type="CDD" id="cd04670">
    <property type="entry name" value="NUDIX_ASFGF2_Nudt6"/>
    <property type="match status" value="1"/>
</dbReference>
<dbReference type="InterPro" id="IPR015797">
    <property type="entry name" value="NUDIX_hydrolase-like_dom_sf"/>
</dbReference>
<dbReference type="FunFam" id="3.90.79.10:FF:000015">
    <property type="entry name" value="Nudix hydrolase 8"/>
    <property type="match status" value="1"/>
</dbReference>
<evidence type="ECO:0000256" key="2">
    <source>
        <dbReference type="ARBA" id="ARBA00022723"/>
    </source>
</evidence>
<dbReference type="PANTHER" id="PTHR13994:SF13">
    <property type="entry name" value="FI03680P"/>
    <property type="match status" value="1"/>
</dbReference>
<dbReference type="InterPro" id="IPR000086">
    <property type="entry name" value="NUDIX_hydrolase_dom"/>
</dbReference>
<dbReference type="Proteomes" id="UP000027138">
    <property type="component" value="Unassembled WGS sequence"/>
</dbReference>
<dbReference type="PROSITE" id="PS00893">
    <property type="entry name" value="NUDIX_BOX"/>
    <property type="match status" value="1"/>
</dbReference>
<evidence type="ECO:0000313" key="5">
    <source>
        <dbReference type="EMBL" id="KDP39916.1"/>
    </source>
</evidence>
<sequence>MELKLLGSKSVSLSEIALLEKTYSCPFLSPRHVAAVRFSPEFGSCRGMSLKVSCSSTSNGTYLSKKANKSANEEKIAAENHLYRINGANGANSSLFSGNKRLLDAFDDEYGGVVVDSTRLPKNSDDFASSLHFSLSHWKIMGKKGIWLKLPLERSELVPIAVKEGFQYHHAEPGYVMLTYWLPEGPCMLPTNATHQVGVGGFVINDKNEVLVVQEKFCAPSFVGLWKIPTGFIHESEEIYSGAVREVKEETGIDSEFIEVVAFRHAHNLAFDKSDLFFVCMLKPLSTQIILDDHEIQAAKWMPLIEFVEQPLIQGDSMFKKIIDICIARLGKSYCGLSAHKLVSKFDGRLSCLYYNVIDIENINCRAS</sequence>
<dbReference type="Gene3D" id="3.40.630.30">
    <property type="match status" value="1"/>
</dbReference>
<evidence type="ECO:0000313" key="6">
    <source>
        <dbReference type="Proteomes" id="UP000027138"/>
    </source>
</evidence>
<dbReference type="FunFam" id="3.40.630.30:FF:000016">
    <property type="entry name" value="nudix hydrolase 2"/>
    <property type="match status" value="1"/>
</dbReference>
<feature type="domain" description="Nudix hydrolase" evidence="4">
    <location>
        <begin position="194"/>
        <end position="324"/>
    </location>
</feature>
<dbReference type="EMBL" id="KK914336">
    <property type="protein sequence ID" value="KDP39916.1"/>
    <property type="molecule type" value="Genomic_DNA"/>
</dbReference>
<dbReference type="PRINTS" id="PR01356">
    <property type="entry name" value="GFGPROTEIN"/>
</dbReference>
<dbReference type="PROSITE" id="PS51462">
    <property type="entry name" value="NUDIX"/>
    <property type="match status" value="1"/>
</dbReference>
<keyword evidence="3" id="KW-0378">Hydrolase</keyword>
<dbReference type="AlphaFoldDB" id="A0A067KUM7"/>
<dbReference type="GO" id="GO:0046872">
    <property type="term" value="F:metal ion binding"/>
    <property type="evidence" value="ECO:0007669"/>
    <property type="project" value="UniProtKB-KW"/>
</dbReference>
<dbReference type="GO" id="GO:0051287">
    <property type="term" value="F:NAD binding"/>
    <property type="evidence" value="ECO:0007669"/>
    <property type="project" value="TreeGrafter"/>
</dbReference>
<evidence type="ECO:0000256" key="1">
    <source>
        <dbReference type="ARBA" id="ARBA00005582"/>
    </source>
</evidence>
<dbReference type="Pfam" id="PF00293">
    <property type="entry name" value="NUDIX"/>
    <property type="match status" value="1"/>
</dbReference>
<evidence type="ECO:0000259" key="4">
    <source>
        <dbReference type="PROSITE" id="PS51462"/>
    </source>
</evidence>
<organism evidence="5 6">
    <name type="scientific">Jatropha curcas</name>
    <name type="common">Barbados nut</name>
    <dbReference type="NCBI Taxonomy" id="180498"/>
    <lineage>
        <taxon>Eukaryota</taxon>
        <taxon>Viridiplantae</taxon>
        <taxon>Streptophyta</taxon>
        <taxon>Embryophyta</taxon>
        <taxon>Tracheophyta</taxon>
        <taxon>Spermatophyta</taxon>
        <taxon>Magnoliopsida</taxon>
        <taxon>eudicotyledons</taxon>
        <taxon>Gunneridae</taxon>
        <taxon>Pentapetalae</taxon>
        <taxon>rosids</taxon>
        <taxon>fabids</taxon>
        <taxon>Malpighiales</taxon>
        <taxon>Euphorbiaceae</taxon>
        <taxon>Crotonoideae</taxon>
        <taxon>Jatropheae</taxon>
        <taxon>Jatropha</taxon>
    </lineage>
</organism>
<dbReference type="InterPro" id="IPR020084">
    <property type="entry name" value="NUDIX_hydrolase_CS"/>
</dbReference>
<name>A0A067KUM7_JATCU</name>
<keyword evidence="6" id="KW-1185">Reference proteome</keyword>
<gene>
    <name evidence="5" type="ORF">JCGZ_03447</name>
</gene>
<accession>A0A067KUM7</accession>
<dbReference type="GO" id="GO:0035529">
    <property type="term" value="F:NADH pyrophosphatase activity"/>
    <property type="evidence" value="ECO:0007669"/>
    <property type="project" value="TreeGrafter"/>
</dbReference>
<dbReference type="Pfam" id="PF18290">
    <property type="entry name" value="Nudix_hydro"/>
    <property type="match status" value="1"/>
</dbReference>
<keyword evidence="2" id="KW-0479">Metal-binding</keyword>
<dbReference type="GO" id="GO:0047631">
    <property type="term" value="F:ADP-ribose diphosphatase activity"/>
    <property type="evidence" value="ECO:0007669"/>
    <property type="project" value="TreeGrafter"/>
</dbReference>
<dbReference type="InterPro" id="IPR040618">
    <property type="entry name" value="Pre-Nudix"/>
</dbReference>
<dbReference type="PANTHER" id="PTHR13994">
    <property type="entry name" value="NUDIX HYDROLASE RELATED"/>
    <property type="match status" value="1"/>
</dbReference>
<dbReference type="SUPFAM" id="SSF55811">
    <property type="entry name" value="Nudix"/>
    <property type="match status" value="1"/>
</dbReference>
<evidence type="ECO:0000256" key="3">
    <source>
        <dbReference type="ARBA" id="ARBA00022801"/>
    </source>
</evidence>
<dbReference type="KEGG" id="jcu:105632312"/>
<proteinExistence type="inferred from homology"/>